<evidence type="ECO:0000313" key="2">
    <source>
        <dbReference type="EMBL" id="KAK8859381.1"/>
    </source>
</evidence>
<dbReference type="Gene3D" id="3.40.50.300">
    <property type="entry name" value="P-loop containing nucleotide triphosphate hydrolases"/>
    <property type="match status" value="1"/>
</dbReference>
<proteinExistence type="predicted"/>
<dbReference type="InterPro" id="IPR036412">
    <property type="entry name" value="HAD-like_sf"/>
</dbReference>
<dbReference type="InterPro" id="IPR027417">
    <property type="entry name" value="P-loop_NTPase"/>
</dbReference>
<keyword evidence="3" id="KW-1185">Reference proteome</keyword>
<dbReference type="EMBL" id="JAPCWZ010000006">
    <property type="protein sequence ID" value="KAK8859381.1"/>
    <property type="molecule type" value="Genomic_DNA"/>
</dbReference>
<dbReference type="Pfam" id="PF13207">
    <property type="entry name" value="AAA_17"/>
    <property type="match status" value="1"/>
</dbReference>
<name>A0ABR2I8W9_9PEZI</name>
<sequence length="599" mass="67608">MPVSNQHFSRPQAPHPIPSQPTSEKCLQTPPTVPCLSILPYQLAPAQKAPAEWIPYHNPYPWPVDPPTTVIGIYGLPGSGKTQLVNDLKKDWEQGKIKLKVPENSNYSTDRFGHMDFHFYELSEMIESVVPGGWTAYESFEIPQKQEWHQFVIEKIKCDSIVKKHIPVIVGQSMVWLEGQSSGQPVFTKNDTVTFTHLLYWKVPAEFIRTRRDNDIVVERPYASVDHIRQWQTAEERHMIDLCLATDTIFSYIKSCRHLSDLLHWFRSDYQHNDLSYAHIELDEVLGASENLQTMLVLNSRILTSSNIWVEFLKHSTFDSDMKKFILMEFILKRSASARQLLLLMELGAADDHEFNAICDLVASKLVIYPEIERLLQFAAEVDHIGIFILTAGIRRILESLLKQNGLSDAVKVIGGGRFECDPFLTHSARSSLIQHLGAVRGLYVCALGSTTTDIEMMCDANQSIIVADGPNKVMSQQLTSAINNRGLRVSQVLSLGAFRFLPLVDVTLAPVIQLDSDNFRTSLASERSQENKLHTRQVFGESAASLYGLTNMHDTADEPNLHPMCRFSGAYLANHALSEVLGTNTTMAPREQGPRRRI</sequence>
<accession>A0ABR2I8W9</accession>
<dbReference type="Gene3D" id="3.40.50.1000">
    <property type="entry name" value="HAD superfamily/HAD-like"/>
    <property type="match status" value="1"/>
</dbReference>
<feature type="region of interest" description="Disordered" evidence="1">
    <location>
        <begin position="1"/>
        <end position="26"/>
    </location>
</feature>
<evidence type="ECO:0000256" key="1">
    <source>
        <dbReference type="SAM" id="MobiDB-lite"/>
    </source>
</evidence>
<evidence type="ECO:0000313" key="3">
    <source>
        <dbReference type="Proteomes" id="UP001390339"/>
    </source>
</evidence>
<protein>
    <submittedName>
        <fullName evidence="2">Uracil phosphoribosyltransferase</fullName>
    </submittedName>
</protein>
<organism evidence="2 3">
    <name type="scientific">Apiospora arundinis</name>
    <dbReference type="NCBI Taxonomy" id="335852"/>
    <lineage>
        <taxon>Eukaryota</taxon>
        <taxon>Fungi</taxon>
        <taxon>Dikarya</taxon>
        <taxon>Ascomycota</taxon>
        <taxon>Pezizomycotina</taxon>
        <taxon>Sordariomycetes</taxon>
        <taxon>Xylariomycetidae</taxon>
        <taxon>Amphisphaeriales</taxon>
        <taxon>Apiosporaceae</taxon>
        <taxon>Apiospora</taxon>
    </lineage>
</organism>
<gene>
    <name evidence="2" type="ORF">PGQ11_010115</name>
</gene>
<dbReference type="InterPro" id="IPR023214">
    <property type="entry name" value="HAD_sf"/>
</dbReference>
<dbReference type="SUPFAM" id="SSF52540">
    <property type="entry name" value="P-loop containing nucleoside triphosphate hydrolases"/>
    <property type="match status" value="1"/>
</dbReference>
<dbReference type="Proteomes" id="UP001390339">
    <property type="component" value="Unassembled WGS sequence"/>
</dbReference>
<dbReference type="SUPFAM" id="SSF56784">
    <property type="entry name" value="HAD-like"/>
    <property type="match status" value="1"/>
</dbReference>
<keyword evidence="2" id="KW-0328">Glycosyltransferase</keyword>
<keyword evidence="2" id="KW-0808">Transferase</keyword>
<dbReference type="GO" id="GO:0016757">
    <property type="term" value="F:glycosyltransferase activity"/>
    <property type="evidence" value="ECO:0007669"/>
    <property type="project" value="UniProtKB-KW"/>
</dbReference>
<comment type="caution">
    <text evidence="2">The sequence shown here is derived from an EMBL/GenBank/DDBJ whole genome shotgun (WGS) entry which is preliminary data.</text>
</comment>
<reference evidence="2 3" key="1">
    <citation type="journal article" date="2024" name="IMA Fungus">
        <title>Apiospora arundinis, a panoply of carbohydrate-active enzymes and secondary metabolites.</title>
        <authorList>
            <person name="Sorensen T."/>
            <person name="Petersen C."/>
            <person name="Muurmann A.T."/>
            <person name="Christiansen J.V."/>
            <person name="Brundto M.L."/>
            <person name="Overgaard C.K."/>
            <person name="Boysen A.T."/>
            <person name="Wollenberg R.D."/>
            <person name="Larsen T.O."/>
            <person name="Sorensen J.L."/>
            <person name="Nielsen K.L."/>
            <person name="Sondergaard T.E."/>
        </authorList>
    </citation>
    <scope>NUCLEOTIDE SEQUENCE [LARGE SCALE GENOMIC DNA]</scope>
    <source>
        <strain evidence="2 3">AAU 773</strain>
    </source>
</reference>